<proteinExistence type="predicted"/>
<dbReference type="RefSeq" id="WP_200588096.1">
    <property type="nucleotide sequence ID" value="NZ_JAEHFY010000033.1"/>
</dbReference>
<comment type="caution">
    <text evidence="2">The sequence shown here is derived from an EMBL/GenBank/DDBJ whole genome shotgun (WGS) entry which is preliminary data.</text>
</comment>
<feature type="signal peptide" evidence="1">
    <location>
        <begin position="1"/>
        <end position="19"/>
    </location>
</feature>
<name>A0ABS1BNL3_9SPHI</name>
<accession>A0ABS1BNL3</accession>
<keyword evidence="3" id="KW-1185">Reference proteome</keyword>
<evidence type="ECO:0000256" key="1">
    <source>
        <dbReference type="SAM" id="SignalP"/>
    </source>
</evidence>
<sequence>MKKLILLVLILISFINVKAQDLHSYADTANYLIHQIENKKNLYVGQPLSVLLDSLKINPVKVIPEGGIREEDLGKDLRLEFNLERNFNKAHFIVVEFNSVPPYTTLFPVFYPGIGQQRSLQSVFSVYRPLIIKDVLVKDYNDDEPINPDVHY</sequence>
<dbReference type="EMBL" id="JAEHFY010000033">
    <property type="protein sequence ID" value="MBK0384451.1"/>
    <property type="molecule type" value="Genomic_DNA"/>
</dbReference>
<feature type="chain" id="PRO_5045283414" evidence="1">
    <location>
        <begin position="20"/>
        <end position="152"/>
    </location>
</feature>
<evidence type="ECO:0000313" key="3">
    <source>
        <dbReference type="Proteomes" id="UP000660024"/>
    </source>
</evidence>
<protein>
    <submittedName>
        <fullName evidence="2">Uncharacterized protein</fullName>
    </submittedName>
</protein>
<gene>
    <name evidence="2" type="ORF">I5M32_15910</name>
</gene>
<evidence type="ECO:0000313" key="2">
    <source>
        <dbReference type="EMBL" id="MBK0384451.1"/>
    </source>
</evidence>
<organism evidence="2 3">
    <name type="scientific">Pedobacter segetis</name>
    <dbReference type="NCBI Taxonomy" id="2793069"/>
    <lineage>
        <taxon>Bacteria</taxon>
        <taxon>Pseudomonadati</taxon>
        <taxon>Bacteroidota</taxon>
        <taxon>Sphingobacteriia</taxon>
        <taxon>Sphingobacteriales</taxon>
        <taxon>Sphingobacteriaceae</taxon>
        <taxon>Pedobacter</taxon>
    </lineage>
</organism>
<dbReference type="Proteomes" id="UP000660024">
    <property type="component" value="Unassembled WGS sequence"/>
</dbReference>
<keyword evidence="1" id="KW-0732">Signal</keyword>
<reference evidence="2 3" key="1">
    <citation type="submission" date="2020-12" db="EMBL/GenBank/DDBJ databases">
        <title>Bacterial novel species Pedobacter sp. SD-b isolated from soil.</title>
        <authorList>
            <person name="Jung H.-Y."/>
        </authorList>
    </citation>
    <scope>NUCLEOTIDE SEQUENCE [LARGE SCALE GENOMIC DNA]</scope>
    <source>
        <strain evidence="2 3">SD-b</strain>
    </source>
</reference>